<dbReference type="InterPro" id="IPR006175">
    <property type="entry name" value="YjgF/YER057c/UK114"/>
</dbReference>
<dbReference type="Proteomes" id="UP000030140">
    <property type="component" value="Unassembled WGS sequence"/>
</dbReference>
<gene>
    <name evidence="2" type="ORF">NV36_02635</name>
</gene>
<dbReference type="PANTHER" id="PTHR11803">
    <property type="entry name" value="2-IMINOBUTANOATE/2-IMINOPROPANOATE DEAMINASE RIDA"/>
    <property type="match status" value="1"/>
</dbReference>
<evidence type="ECO:0000256" key="1">
    <source>
        <dbReference type="ARBA" id="ARBA00010552"/>
    </source>
</evidence>
<evidence type="ECO:0000313" key="2">
    <source>
        <dbReference type="EMBL" id="KGO05850.1"/>
    </source>
</evidence>
<reference evidence="2 3" key="1">
    <citation type="submission" date="2014-10" db="EMBL/GenBank/DDBJ databases">
        <title>Draft genome sequence of the proteorhodopsin-containing marine bacterium Dokdonia donghaensis.</title>
        <authorList>
            <person name="Gomez-Consarnau L."/>
            <person name="Gonzalez J.M."/>
            <person name="Riedel T."/>
            <person name="Jaenicke S."/>
            <person name="Wagner-Doebler I."/>
            <person name="Fuhrman J.A."/>
        </authorList>
    </citation>
    <scope>NUCLEOTIDE SEQUENCE [LARGE SCALE GENOMIC DNA]</scope>
    <source>
        <strain evidence="2 3">DSW-1</strain>
    </source>
</reference>
<proteinExistence type="inferred from homology"/>
<evidence type="ECO:0000313" key="3">
    <source>
        <dbReference type="Proteomes" id="UP000030140"/>
    </source>
</evidence>
<dbReference type="NCBIfam" id="TIGR00004">
    <property type="entry name" value="Rid family detoxifying hydrolase"/>
    <property type="match status" value="1"/>
</dbReference>
<dbReference type="SUPFAM" id="SSF55298">
    <property type="entry name" value="YjgF-like"/>
    <property type="match status" value="1"/>
</dbReference>
<dbReference type="AlphaFoldDB" id="A0A0A2GZN2"/>
<dbReference type="OrthoDB" id="9803101at2"/>
<dbReference type="InterPro" id="IPR006056">
    <property type="entry name" value="RidA"/>
</dbReference>
<comment type="caution">
    <text evidence="2">The sequence shown here is derived from an EMBL/GenBank/DDBJ whole genome shotgun (WGS) entry which is preliminary data.</text>
</comment>
<dbReference type="PANTHER" id="PTHR11803:SF39">
    <property type="entry name" value="2-IMINOBUTANOATE_2-IMINOPROPANOATE DEAMINASE"/>
    <property type="match status" value="1"/>
</dbReference>
<dbReference type="PROSITE" id="PS51257">
    <property type="entry name" value="PROKAR_LIPOPROTEIN"/>
    <property type="match status" value="1"/>
</dbReference>
<dbReference type="Gene3D" id="3.30.1330.40">
    <property type="entry name" value="RutC-like"/>
    <property type="match status" value="1"/>
</dbReference>
<keyword evidence="3" id="KW-1185">Reference proteome</keyword>
<dbReference type="KEGG" id="ddo:I597_2005"/>
<dbReference type="Pfam" id="PF01042">
    <property type="entry name" value="Ribonuc_L-PSP"/>
    <property type="match status" value="1"/>
</dbReference>
<comment type="similarity">
    <text evidence="1">Belongs to the RutC family.</text>
</comment>
<name>A0A0A2GZN2_9FLAO</name>
<dbReference type="EMBL" id="JSAQ01000001">
    <property type="protein sequence ID" value="KGO05850.1"/>
    <property type="molecule type" value="Genomic_DNA"/>
</dbReference>
<dbReference type="FunFam" id="3.30.1330.40:FF:000001">
    <property type="entry name" value="L-PSP family endoribonuclease"/>
    <property type="match status" value="1"/>
</dbReference>
<dbReference type="CDD" id="cd00448">
    <property type="entry name" value="YjgF_YER057c_UK114_family"/>
    <property type="match status" value="1"/>
</dbReference>
<dbReference type="GO" id="GO:0005829">
    <property type="term" value="C:cytosol"/>
    <property type="evidence" value="ECO:0007669"/>
    <property type="project" value="TreeGrafter"/>
</dbReference>
<dbReference type="PATRIC" id="fig|1300343.5.peg.2012"/>
<accession>A0A0A2GZN2</accession>
<dbReference type="RefSeq" id="WP_035324876.1">
    <property type="nucleotide sequence ID" value="NZ_CP015125.1"/>
</dbReference>
<protein>
    <submittedName>
        <fullName evidence="2">Endoribonuclease L-PSP</fullName>
    </submittedName>
</protein>
<organism evidence="2 3">
    <name type="scientific">Dokdonia donghaensis DSW-1</name>
    <dbReference type="NCBI Taxonomy" id="1300343"/>
    <lineage>
        <taxon>Bacteria</taxon>
        <taxon>Pseudomonadati</taxon>
        <taxon>Bacteroidota</taxon>
        <taxon>Flavobacteriia</taxon>
        <taxon>Flavobacteriales</taxon>
        <taxon>Flavobacteriaceae</taxon>
        <taxon>Dokdonia</taxon>
    </lineage>
</organism>
<sequence length="162" mass="17915">MRPIILTIFGMLLLTSCKEELQRPHTPPPEGHMEKRAPVFHKSHEPAKADAPFSDAVQVGDMYFLSGQIGMDQSTRTLVTGGIEAETRQTLENIKAVLAHHNLEMTDVVKAMVVLDDIEDFATFNAIYKSYLPQKPARTTFAAKALAAGAKIEIEVIAVRKK</sequence>
<dbReference type="GO" id="GO:0019239">
    <property type="term" value="F:deaminase activity"/>
    <property type="evidence" value="ECO:0007669"/>
    <property type="project" value="TreeGrafter"/>
</dbReference>
<dbReference type="InterPro" id="IPR035959">
    <property type="entry name" value="RutC-like_sf"/>
</dbReference>